<protein>
    <recommendedName>
        <fullName evidence="10">Pyruvate dehydrogenase E1 component subunit beta</fullName>
        <ecNumber evidence="10">1.2.4.1</ecNumber>
    </recommendedName>
</protein>
<evidence type="ECO:0000256" key="10">
    <source>
        <dbReference type="RuleBase" id="RU364074"/>
    </source>
</evidence>
<dbReference type="InterPro" id="IPR009014">
    <property type="entry name" value="Transketo_C/PFOR_II"/>
</dbReference>
<dbReference type="InterPro" id="IPR029061">
    <property type="entry name" value="THDP-binding"/>
</dbReference>
<dbReference type="InterPro" id="IPR005475">
    <property type="entry name" value="Transketolase-like_Pyr-bd"/>
</dbReference>
<keyword evidence="7 10" id="KW-0786">Thiamine pyrophosphate</keyword>
<dbReference type="SUPFAM" id="SSF52922">
    <property type="entry name" value="TK C-terminal domain-like"/>
    <property type="match status" value="1"/>
</dbReference>
<dbReference type="Gene3D" id="3.40.50.970">
    <property type="match status" value="1"/>
</dbReference>
<accession>A0A0C7N918</accession>
<name>A0A0C7N918_9SACH</name>
<comment type="subcellular location">
    <subcellularLocation>
        <location evidence="2">Mitochondrion</location>
    </subcellularLocation>
</comment>
<dbReference type="OrthoDB" id="10266385at2759"/>
<dbReference type="Proteomes" id="UP000054304">
    <property type="component" value="Unassembled WGS sequence"/>
</dbReference>
<dbReference type="GO" id="GO:0004739">
    <property type="term" value="F:pyruvate dehydrogenase (acetyl-transferring) activity"/>
    <property type="evidence" value="ECO:0007669"/>
    <property type="project" value="UniProtKB-UniRule"/>
</dbReference>
<organism evidence="12 13">
    <name type="scientific">Lachancea lanzarotensis</name>
    <dbReference type="NCBI Taxonomy" id="1245769"/>
    <lineage>
        <taxon>Eukaryota</taxon>
        <taxon>Fungi</taxon>
        <taxon>Dikarya</taxon>
        <taxon>Ascomycota</taxon>
        <taxon>Saccharomycotina</taxon>
        <taxon>Saccharomycetes</taxon>
        <taxon>Saccharomycetales</taxon>
        <taxon>Saccharomycetaceae</taxon>
        <taxon>Lachancea</taxon>
    </lineage>
</organism>
<dbReference type="GO" id="GO:0046872">
    <property type="term" value="F:metal ion binding"/>
    <property type="evidence" value="ECO:0007669"/>
    <property type="project" value="UniProtKB-KW"/>
</dbReference>
<dbReference type="GO" id="GO:0006086">
    <property type="term" value="P:pyruvate decarboxylation to acetyl-CoA"/>
    <property type="evidence" value="ECO:0007669"/>
    <property type="project" value="EnsemblFungi"/>
</dbReference>
<dbReference type="Gene3D" id="3.40.50.920">
    <property type="match status" value="1"/>
</dbReference>
<evidence type="ECO:0000256" key="1">
    <source>
        <dbReference type="ARBA" id="ARBA00001964"/>
    </source>
</evidence>
<comment type="function">
    <text evidence="10">The pyruvate dehydrogenase complex catalyzes the overall conversion of pyruvate to acetyl-CoA and CO2.</text>
</comment>
<evidence type="ECO:0000256" key="4">
    <source>
        <dbReference type="ARBA" id="ARBA00022946"/>
    </source>
</evidence>
<feature type="domain" description="Transketolase-like pyrimidine-binding" evidence="11">
    <location>
        <begin position="46"/>
        <end position="221"/>
    </location>
</feature>
<evidence type="ECO:0000313" key="13">
    <source>
        <dbReference type="Proteomes" id="UP000054304"/>
    </source>
</evidence>
<dbReference type="NCBIfam" id="NF008854">
    <property type="entry name" value="PRK11892.1"/>
    <property type="match status" value="1"/>
</dbReference>
<dbReference type="InterPro" id="IPR027110">
    <property type="entry name" value="PDHB_mito-type"/>
</dbReference>
<dbReference type="SUPFAM" id="SSF52518">
    <property type="entry name" value="Thiamin diphosphate-binding fold (THDP-binding)"/>
    <property type="match status" value="1"/>
</dbReference>
<proteinExistence type="predicted"/>
<dbReference type="STRING" id="1245769.A0A0C7N918"/>
<dbReference type="GO" id="GO:0045254">
    <property type="term" value="C:pyruvate dehydrogenase complex"/>
    <property type="evidence" value="ECO:0007669"/>
    <property type="project" value="EnsemblFungi"/>
</dbReference>
<keyword evidence="4" id="KW-0809">Transit peptide</keyword>
<dbReference type="Pfam" id="PF02779">
    <property type="entry name" value="Transket_pyr"/>
    <property type="match status" value="1"/>
</dbReference>
<evidence type="ECO:0000313" key="12">
    <source>
        <dbReference type="EMBL" id="CEP63010.1"/>
    </source>
</evidence>
<keyword evidence="3" id="KW-0479">Metal-binding</keyword>
<comment type="cofactor">
    <cofactor evidence="1 10">
        <name>thiamine diphosphate</name>
        <dbReference type="ChEBI" id="CHEBI:58937"/>
    </cofactor>
</comment>
<keyword evidence="9 10" id="KW-0670">Pyruvate</keyword>
<dbReference type="EC" id="1.2.4.1" evidence="10"/>
<keyword evidence="8" id="KW-0496">Mitochondrion</keyword>
<dbReference type="RefSeq" id="XP_022629231.1">
    <property type="nucleotide sequence ID" value="XM_022771312.1"/>
</dbReference>
<dbReference type="GeneID" id="34686498"/>
<dbReference type="SMART" id="SM00861">
    <property type="entry name" value="Transket_pyr"/>
    <property type="match status" value="1"/>
</dbReference>
<dbReference type="NCBIfam" id="NF006667">
    <property type="entry name" value="PRK09212.1"/>
    <property type="match status" value="1"/>
</dbReference>
<keyword evidence="5" id="KW-0630">Potassium</keyword>
<dbReference type="FunFam" id="3.40.50.970:FF:000006">
    <property type="entry name" value="Pyruvate dehydrogenase E1 component subunit beta"/>
    <property type="match status" value="1"/>
</dbReference>
<evidence type="ECO:0000256" key="5">
    <source>
        <dbReference type="ARBA" id="ARBA00022958"/>
    </source>
</evidence>
<dbReference type="InterPro" id="IPR033248">
    <property type="entry name" value="Transketolase_C"/>
</dbReference>
<dbReference type="EMBL" id="LN736366">
    <property type="protein sequence ID" value="CEP63010.1"/>
    <property type="molecule type" value="Genomic_DNA"/>
</dbReference>
<keyword evidence="6 10" id="KW-0560">Oxidoreductase</keyword>
<dbReference type="CDD" id="cd07036">
    <property type="entry name" value="TPP_PYR_E1-PDHc-beta_like"/>
    <property type="match status" value="1"/>
</dbReference>
<comment type="catalytic activity">
    <reaction evidence="10">
        <text>N(6)-[(R)-lipoyl]-L-lysyl-[protein] + pyruvate + H(+) = N(6)-[(R)-S(8)-acetyldihydrolipoyl]-L-lysyl-[protein] + CO2</text>
        <dbReference type="Rhea" id="RHEA:19189"/>
        <dbReference type="Rhea" id="RHEA-COMP:10474"/>
        <dbReference type="Rhea" id="RHEA-COMP:10478"/>
        <dbReference type="ChEBI" id="CHEBI:15361"/>
        <dbReference type="ChEBI" id="CHEBI:15378"/>
        <dbReference type="ChEBI" id="CHEBI:16526"/>
        <dbReference type="ChEBI" id="CHEBI:83099"/>
        <dbReference type="ChEBI" id="CHEBI:83111"/>
        <dbReference type="EC" id="1.2.4.1"/>
    </reaction>
</comment>
<dbReference type="HOGENOM" id="CLU_012907_1_1_1"/>
<dbReference type="FunFam" id="3.40.50.920:FF:000001">
    <property type="entry name" value="Pyruvate dehydrogenase E1 beta subunit"/>
    <property type="match status" value="1"/>
</dbReference>
<dbReference type="PANTHER" id="PTHR11624">
    <property type="entry name" value="DEHYDROGENASE RELATED"/>
    <property type="match status" value="1"/>
</dbReference>
<dbReference type="GO" id="GO:0042645">
    <property type="term" value="C:mitochondrial nucleoid"/>
    <property type="evidence" value="ECO:0007669"/>
    <property type="project" value="EnsemblFungi"/>
</dbReference>
<sequence length="373" mass="40551">MVFKVPVGLFGGAKQMMRLPASSRTIVGQGLSAAGSQLRMASTKTMTVRDALNSAMAEEMDRDDDVFIIGEEVAQYNGAYKVTKGLLDRFGERRVVDTPITEMGFTGLSVGAALKGLKPIVEFMSFNFSMQAIDQVVNSAAKTYYMSGGTQKCQIVFRGPNGAAVGVGAQHSQDFSAWYGSIPGMKVLVPYSAEDARGLLKAAIRDPNPVVFLENELLYGESFEVSEECLSTDFTLPYTAKVEREGTDISIITYTRNVQFSLQAAETLEKQHGISAEVINLRSIRPMDVDTIVKSVKKTNHLITVESTFPNFGVGSEIVAQIMESEAFDYLDAPVQRVTGADVPTPYAKELEDFAFPDPDVIASAVKKVLSVE</sequence>
<evidence type="ECO:0000256" key="8">
    <source>
        <dbReference type="ARBA" id="ARBA00023128"/>
    </source>
</evidence>
<dbReference type="Pfam" id="PF02780">
    <property type="entry name" value="Transketolase_C"/>
    <property type="match status" value="1"/>
</dbReference>
<keyword evidence="13" id="KW-1185">Reference proteome</keyword>
<evidence type="ECO:0000259" key="11">
    <source>
        <dbReference type="SMART" id="SM00861"/>
    </source>
</evidence>
<reference evidence="12 13" key="1">
    <citation type="submission" date="2014-12" db="EMBL/GenBank/DDBJ databases">
        <authorList>
            <person name="Neuveglise Cecile"/>
        </authorList>
    </citation>
    <scope>NUCLEOTIDE SEQUENCE [LARGE SCALE GENOMIC DNA]</scope>
    <source>
        <strain evidence="12 13">CBS 12615</strain>
    </source>
</reference>
<evidence type="ECO:0000256" key="9">
    <source>
        <dbReference type="ARBA" id="ARBA00023317"/>
    </source>
</evidence>
<evidence type="ECO:0000256" key="3">
    <source>
        <dbReference type="ARBA" id="ARBA00022723"/>
    </source>
</evidence>
<evidence type="ECO:0000256" key="6">
    <source>
        <dbReference type="ARBA" id="ARBA00023002"/>
    </source>
</evidence>
<dbReference type="AlphaFoldDB" id="A0A0C7N918"/>
<gene>
    <name evidence="12" type="ORF">LALA0_S07e00364g</name>
</gene>
<dbReference type="PANTHER" id="PTHR11624:SF96">
    <property type="entry name" value="PYRUVATE DEHYDROGENASE E1 COMPONENT SUBUNIT BETA, MITOCHONDRIAL"/>
    <property type="match status" value="1"/>
</dbReference>
<evidence type="ECO:0000256" key="7">
    <source>
        <dbReference type="ARBA" id="ARBA00023052"/>
    </source>
</evidence>
<evidence type="ECO:0000256" key="2">
    <source>
        <dbReference type="ARBA" id="ARBA00004173"/>
    </source>
</evidence>